<dbReference type="GO" id="GO:0005886">
    <property type="term" value="C:plasma membrane"/>
    <property type="evidence" value="ECO:0007669"/>
    <property type="project" value="UniProtKB-SubCell"/>
</dbReference>
<dbReference type="PANTHER" id="PTHR30250">
    <property type="entry name" value="PST FAMILY PREDICTED COLANIC ACID TRANSPORTER"/>
    <property type="match status" value="1"/>
</dbReference>
<evidence type="ECO:0000256" key="5">
    <source>
        <dbReference type="ARBA" id="ARBA00023136"/>
    </source>
</evidence>
<organism evidence="7 8">
    <name type="scientific">Candidatus Magasanikbacteria bacterium CG_4_10_14_0_2_um_filter_41_31</name>
    <dbReference type="NCBI Taxonomy" id="1974639"/>
    <lineage>
        <taxon>Bacteria</taxon>
        <taxon>Candidatus Magasanikiibacteriota</taxon>
    </lineage>
</organism>
<dbReference type="InterPro" id="IPR050833">
    <property type="entry name" value="Poly_Biosynth_Transport"/>
</dbReference>
<proteinExistence type="predicted"/>
<feature type="transmembrane region" description="Helical" evidence="6">
    <location>
        <begin position="133"/>
        <end position="155"/>
    </location>
</feature>
<keyword evidence="3 6" id="KW-0812">Transmembrane</keyword>
<gene>
    <name evidence="7" type="ORF">COX83_04230</name>
</gene>
<reference evidence="8" key="1">
    <citation type="submission" date="2017-09" db="EMBL/GenBank/DDBJ databases">
        <title>Depth-based differentiation of microbial function through sediment-hosted aquifers and enrichment of novel symbionts in the deep terrestrial subsurface.</title>
        <authorList>
            <person name="Probst A.J."/>
            <person name="Ladd B."/>
            <person name="Jarett J.K."/>
            <person name="Geller-Mcgrath D.E."/>
            <person name="Sieber C.M.K."/>
            <person name="Emerson J.B."/>
            <person name="Anantharaman K."/>
            <person name="Thomas B.C."/>
            <person name="Malmstrom R."/>
            <person name="Stieglmeier M."/>
            <person name="Klingl A."/>
            <person name="Woyke T."/>
            <person name="Ryan C.M."/>
            <person name="Banfield J.F."/>
        </authorList>
    </citation>
    <scope>NUCLEOTIDE SEQUENCE [LARGE SCALE GENOMIC DNA]</scope>
</reference>
<keyword evidence="2" id="KW-1003">Cell membrane</keyword>
<feature type="transmembrane region" description="Helical" evidence="6">
    <location>
        <begin position="12"/>
        <end position="35"/>
    </location>
</feature>
<protein>
    <submittedName>
        <fullName evidence="7">Uncharacterized protein</fullName>
    </submittedName>
</protein>
<dbReference type="EMBL" id="PFPI01000059">
    <property type="protein sequence ID" value="PIZ92461.1"/>
    <property type="molecule type" value="Genomic_DNA"/>
</dbReference>
<evidence type="ECO:0000256" key="4">
    <source>
        <dbReference type="ARBA" id="ARBA00022989"/>
    </source>
</evidence>
<keyword evidence="5 6" id="KW-0472">Membrane</keyword>
<feature type="transmembrane region" description="Helical" evidence="6">
    <location>
        <begin position="47"/>
        <end position="68"/>
    </location>
</feature>
<dbReference type="Pfam" id="PF01943">
    <property type="entry name" value="Polysacc_synt"/>
    <property type="match status" value="1"/>
</dbReference>
<evidence type="ECO:0000256" key="6">
    <source>
        <dbReference type="SAM" id="Phobius"/>
    </source>
</evidence>
<evidence type="ECO:0000313" key="8">
    <source>
        <dbReference type="Proteomes" id="UP000230078"/>
    </source>
</evidence>
<evidence type="ECO:0000313" key="7">
    <source>
        <dbReference type="EMBL" id="PIZ92461.1"/>
    </source>
</evidence>
<dbReference type="PANTHER" id="PTHR30250:SF11">
    <property type="entry name" value="O-ANTIGEN TRANSPORTER-RELATED"/>
    <property type="match status" value="1"/>
</dbReference>
<name>A0A2M7V2C4_9BACT</name>
<evidence type="ECO:0000256" key="2">
    <source>
        <dbReference type="ARBA" id="ARBA00022475"/>
    </source>
</evidence>
<feature type="transmembrane region" description="Helical" evidence="6">
    <location>
        <begin position="406"/>
        <end position="429"/>
    </location>
</feature>
<dbReference type="AlphaFoldDB" id="A0A2M7V2C4"/>
<feature type="transmembrane region" description="Helical" evidence="6">
    <location>
        <begin position="381"/>
        <end position="400"/>
    </location>
</feature>
<feature type="transmembrane region" description="Helical" evidence="6">
    <location>
        <begin position="167"/>
        <end position="187"/>
    </location>
</feature>
<evidence type="ECO:0000256" key="3">
    <source>
        <dbReference type="ARBA" id="ARBA00022692"/>
    </source>
</evidence>
<feature type="transmembrane region" description="Helical" evidence="6">
    <location>
        <begin position="465"/>
        <end position="488"/>
    </location>
</feature>
<comment type="caution">
    <text evidence="7">The sequence shown here is derived from an EMBL/GenBank/DDBJ whole genome shotgun (WGS) entry which is preliminary data.</text>
</comment>
<feature type="transmembrane region" description="Helical" evidence="6">
    <location>
        <begin position="441"/>
        <end position="459"/>
    </location>
</feature>
<evidence type="ECO:0000256" key="1">
    <source>
        <dbReference type="ARBA" id="ARBA00004651"/>
    </source>
</evidence>
<keyword evidence="4 6" id="KW-1133">Transmembrane helix</keyword>
<comment type="subcellular location">
    <subcellularLocation>
        <location evidence="1">Cell membrane</location>
        <topology evidence="1">Multi-pass membrane protein</topology>
    </subcellularLocation>
</comment>
<accession>A0A2M7V2C4</accession>
<feature type="transmembrane region" description="Helical" evidence="6">
    <location>
        <begin position="347"/>
        <end position="374"/>
    </location>
</feature>
<feature type="transmembrane region" description="Helical" evidence="6">
    <location>
        <begin position="89"/>
        <end position="113"/>
    </location>
</feature>
<sequence>MTVSYVRKIQNGSIALFTSQTVTAFIAIVTTPLLIRTLGLEMYGLYMAFLSFASVTGGVNLGMNSALVNKISFLFAEKKYSDITKLISGFLLLYTIVLVLVLSLVVFLSKFGFINIRALLNAASFSSLPVLEIITIVLFTVLFNSFFGAVFPAFLTGINQISQLQKIVIGYSIFYNLFYIPFLLFLKPSIYELVLFQLCSDLFKFVVIFWFVHRSYSWLRVVLKFSYLKNALKMVRSGIEYFLSFLAQSYWSKIDILIISHFLGNALVSVYVITEKVFRFPSNLFSIASAAQPSFAQLYAAQKKSELSILFIRVLRLHFISKFVFISIFAVFFKEFVEIWIPYEKVFFSYGLVALFSIIFLSYAWGGPFVICLNAMFKQRYLILSSVVGLIINVVLSLVLVNRMGLIGVVVATVVVHPFFFGIVSPYILRRFIDINPTFEYFRIVIRLIGPFLLFLVGYRLLVLFIAQTILSIFFFFLLTSMYVYLVYRYSLIDEEQLFFQHKINNIMHRFKRIFINNTN</sequence>
<feature type="transmembrane region" description="Helical" evidence="6">
    <location>
        <begin position="193"/>
        <end position="213"/>
    </location>
</feature>
<dbReference type="InterPro" id="IPR002797">
    <property type="entry name" value="Polysacc_synth"/>
</dbReference>
<dbReference type="Proteomes" id="UP000230078">
    <property type="component" value="Unassembled WGS sequence"/>
</dbReference>
<feature type="transmembrane region" description="Helical" evidence="6">
    <location>
        <begin position="257"/>
        <end position="274"/>
    </location>
</feature>